<dbReference type="InterPro" id="IPR003890">
    <property type="entry name" value="MIF4G-like_typ-3"/>
</dbReference>
<comment type="subcellular location">
    <subcellularLocation>
        <location evidence="1">Nucleus</location>
        <location evidence="1">Nucleolus</location>
    </subcellularLocation>
</comment>
<feature type="region of interest" description="Disordered" evidence="4">
    <location>
        <begin position="179"/>
        <end position="198"/>
    </location>
</feature>
<dbReference type="Pfam" id="PF02854">
    <property type="entry name" value="MIF4G"/>
    <property type="match status" value="1"/>
</dbReference>
<gene>
    <name evidence="6" type="ORF">E4U43_006923</name>
</gene>
<feature type="compositionally biased region" description="Polar residues" evidence="4">
    <location>
        <begin position="40"/>
        <end position="50"/>
    </location>
</feature>
<keyword evidence="7" id="KW-1185">Reference proteome</keyword>
<dbReference type="PROSITE" id="PS51366">
    <property type="entry name" value="MI"/>
    <property type="match status" value="1"/>
</dbReference>
<name>A0A9P7NFI0_9HYPO</name>
<dbReference type="AlphaFoldDB" id="A0A9P7NFI0"/>
<dbReference type="GO" id="GO:0003723">
    <property type="term" value="F:RNA binding"/>
    <property type="evidence" value="ECO:0007669"/>
    <property type="project" value="InterPro"/>
</dbReference>
<sequence length="819" mass="92935">MQYEDGKRNRRLPIEPQILGRDLPSSGCKSLSSSGEWAQESDSAQSNTGQAVRDGTNDLEPIETFSEAKQHKQRRTDKGKTPKVPLKRLAQDDIEIENYEKKLGIKKGRQSVPQAFINDGLDEFLEGMVEDDTTCQINQAEKKAAYDSWLSTKRRKLNSQPEVPSDSDFRLLVGSCDPGSKPHHGARTPEMKYYSPGSCSKPDLASNWAQRKDDHSLTKTDDQASRCDDNSWVSASLSSLPRPRENPYVAPTKGASLAKYVPPSRRHEEEEEDEAQSRIHIQKRLQGVVNRLSDGNFISLAQTVESIYQSNARGKVTELLTDAILAQIRKPETLTDQFFVLVGGFSAAIYKIKGSSFGSHLVKQLVKEFSEQYAYASDHVNIRLGIRKEPSNLLTFLTQLYVFEVLGCGIIFDYLEKLFNQLSELNVELLLRVCRMAGKLLRRDDPETLKHVSDVLNTAVSKVGYTNISVRTKFMIETIQDLKNSKIKAKGLDSAIVSEHVIRMKKRLAELKSQNRRLEGVIPMGLRLKDIEDVDRHGKWWLVGASVPKYRDITEKTRQVLDRAKGTFKDTINDEDMDFVLPDFQEKAKAQGFNTSAQISIFTAIMSALDYEHAYRQFTDLKLKRDEQLEITKVLVQCVGSELHYNEYYALVGCQACTNSKIRFSFQDRLWGIFRGLGESLFGTEVEEESTDGQRLKNDRRLRNVAQFYASLVTDGCLSITLLKPLQLFKMNSWSSIFVEWFILSLLRGCQSKKSRRGDKVKRIFTPAREIPTLAAGLHWFLRKRMRDAVSIERTEVKGLQEIIDKAQTAVDLVSLTDL</sequence>
<dbReference type="GO" id="GO:0042274">
    <property type="term" value="P:ribosomal small subunit biogenesis"/>
    <property type="evidence" value="ECO:0007669"/>
    <property type="project" value="TreeGrafter"/>
</dbReference>
<evidence type="ECO:0000256" key="3">
    <source>
        <dbReference type="ARBA" id="ARBA00023242"/>
    </source>
</evidence>
<evidence type="ECO:0000259" key="5">
    <source>
        <dbReference type="PROSITE" id="PS51366"/>
    </source>
</evidence>
<evidence type="ECO:0000313" key="6">
    <source>
        <dbReference type="EMBL" id="KAG6014096.1"/>
    </source>
</evidence>
<dbReference type="SMART" id="SM00544">
    <property type="entry name" value="MA3"/>
    <property type="match status" value="1"/>
</dbReference>
<dbReference type="SUPFAM" id="SSF48371">
    <property type="entry name" value="ARM repeat"/>
    <property type="match status" value="1"/>
</dbReference>
<accession>A0A9P7NFI0</accession>
<dbReference type="OrthoDB" id="361797at2759"/>
<comment type="caution">
    <text evidence="6">The sequence shown here is derived from an EMBL/GenBank/DDBJ whole genome shotgun (WGS) entry which is preliminary data.</text>
</comment>
<dbReference type="Gene3D" id="1.25.40.180">
    <property type="match status" value="1"/>
</dbReference>
<dbReference type="PANTHER" id="PTHR18034:SF4">
    <property type="entry name" value="NUCLEOLAR MIF4G DOMAIN-CONTAINING PROTEIN 1"/>
    <property type="match status" value="1"/>
</dbReference>
<dbReference type="GO" id="GO:0005730">
    <property type="term" value="C:nucleolus"/>
    <property type="evidence" value="ECO:0007669"/>
    <property type="project" value="UniProtKB-SubCell"/>
</dbReference>
<feature type="compositionally biased region" description="Low complexity" evidence="4">
    <location>
        <begin position="25"/>
        <end position="34"/>
    </location>
</feature>
<proteinExistence type="inferred from homology"/>
<dbReference type="SMART" id="SM00543">
    <property type="entry name" value="MIF4G"/>
    <property type="match status" value="1"/>
</dbReference>
<feature type="region of interest" description="Disordered" evidence="4">
    <location>
        <begin position="1"/>
        <end position="87"/>
    </location>
</feature>
<comment type="similarity">
    <text evidence="2">Belongs to the CWC22 family.</text>
</comment>
<evidence type="ECO:0000256" key="2">
    <source>
        <dbReference type="ARBA" id="ARBA00006856"/>
    </source>
</evidence>
<dbReference type="InterPro" id="IPR003891">
    <property type="entry name" value="Initiation_fac_eIF4g_MI"/>
</dbReference>
<dbReference type="InterPro" id="IPR016024">
    <property type="entry name" value="ARM-type_fold"/>
</dbReference>
<organism evidence="6 7">
    <name type="scientific">Claviceps pusilla</name>
    <dbReference type="NCBI Taxonomy" id="123648"/>
    <lineage>
        <taxon>Eukaryota</taxon>
        <taxon>Fungi</taxon>
        <taxon>Dikarya</taxon>
        <taxon>Ascomycota</taxon>
        <taxon>Pezizomycotina</taxon>
        <taxon>Sordariomycetes</taxon>
        <taxon>Hypocreomycetidae</taxon>
        <taxon>Hypocreales</taxon>
        <taxon>Clavicipitaceae</taxon>
        <taxon>Claviceps</taxon>
    </lineage>
</organism>
<evidence type="ECO:0000313" key="7">
    <source>
        <dbReference type="Proteomes" id="UP000748025"/>
    </source>
</evidence>
<dbReference type="EMBL" id="SRPW01000499">
    <property type="protein sequence ID" value="KAG6014096.1"/>
    <property type="molecule type" value="Genomic_DNA"/>
</dbReference>
<feature type="domain" description="MI" evidence="5">
    <location>
        <begin position="596"/>
        <end position="728"/>
    </location>
</feature>
<dbReference type="Pfam" id="PF02847">
    <property type="entry name" value="MA3"/>
    <property type="match status" value="1"/>
</dbReference>
<feature type="compositionally biased region" description="Basic and acidic residues" evidence="4">
    <location>
        <begin position="66"/>
        <end position="80"/>
    </location>
</feature>
<keyword evidence="3" id="KW-0539">Nucleus</keyword>
<dbReference type="PANTHER" id="PTHR18034">
    <property type="entry name" value="CELL CYCLE CONTROL PROTEIN CWF22-RELATED"/>
    <property type="match status" value="1"/>
</dbReference>
<evidence type="ECO:0000256" key="1">
    <source>
        <dbReference type="ARBA" id="ARBA00004604"/>
    </source>
</evidence>
<reference evidence="6" key="1">
    <citation type="journal article" date="2020" name="bioRxiv">
        <title>Whole genome comparisons of ergot fungi reveals the divergence and evolution of species within the genus Claviceps are the result of varying mechanisms driving genome evolution and host range expansion.</title>
        <authorList>
            <person name="Wyka S.A."/>
            <person name="Mondo S.J."/>
            <person name="Liu M."/>
            <person name="Dettman J."/>
            <person name="Nalam V."/>
            <person name="Broders K.D."/>
        </authorList>
    </citation>
    <scope>NUCLEOTIDE SEQUENCE</scope>
    <source>
        <strain evidence="6">CCC 602</strain>
    </source>
</reference>
<dbReference type="Proteomes" id="UP000748025">
    <property type="component" value="Unassembled WGS sequence"/>
</dbReference>
<dbReference type="InterPro" id="IPR050781">
    <property type="entry name" value="CWC22_splicing_factor"/>
</dbReference>
<protein>
    <recommendedName>
        <fullName evidence="5">MI domain-containing protein</fullName>
    </recommendedName>
</protein>
<evidence type="ECO:0000256" key="4">
    <source>
        <dbReference type="SAM" id="MobiDB-lite"/>
    </source>
</evidence>